<dbReference type="SUPFAM" id="SSF56436">
    <property type="entry name" value="C-type lectin-like"/>
    <property type="match status" value="1"/>
</dbReference>
<keyword evidence="1" id="KW-0430">Lectin</keyword>
<dbReference type="InterPro" id="IPR001304">
    <property type="entry name" value="C-type_lectin-like"/>
</dbReference>
<dbReference type="Proteomes" id="UP000518266">
    <property type="component" value="Unassembled WGS sequence"/>
</dbReference>
<feature type="compositionally biased region" description="Polar residues" evidence="4">
    <location>
        <begin position="14"/>
        <end position="27"/>
    </location>
</feature>
<reference evidence="7 8" key="1">
    <citation type="submission" date="2020-03" db="EMBL/GenBank/DDBJ databases">
        <title>Dissostichus mawsoni Genome sequencing and assembly.</title>
        <authorList>
            <person name="Park H."/>
        </authorList>
    </citation>
    <scope>NUCLEOTIDE SEQUENCE [LARGE SCALE GENOMIC DNA]</scope>
    <source>
        <strain evidence="7">DM0001</strain>
        <tissue evidence="7">Muscle</tissue>
    </source>
</reference>
<keyword evidence="5" id="KW-1133">Transmembrane helix</keyword>
<keyword evidence="8" id="KW-1185">Reference proteome</keyword>
<dbReference type="InterPro" id="IPR051379">
    <property type="entry name" value="C-type_Lectin_Receptor_IMM"/>
</dbReference>
<evidence type="ECO:0000259" key="6">
    <source>
        <dbReference type="PROSITE" id="PS50041"/>
    </source>
</evidence>
<keyword evidence="5" id="KW-0472">Membrane</keyword>
<dbReference type="PANTHER" id="PTHR46746">
    <property type="entry name" value="KILLER CELL LECTIN-LIKE RECEPTOR SUBFAMILY F MEMBER 2"/>
    <property type="match status" value="1"/>
</dbReference>
<comment type="caution">
    <text evidence="7">The sequence shown here is derived from an EMBL/GenBank/DDBJ whole genome shotgun (WGS) entry which is preliminary data.</text>
</comment>
<dbReference type="PROSITE" id="PS50041">
    <property type="entry name" value="C_TYPE_LECTIN_2"/>
    <property type="match status" value="1"/>
</dbReference>
<gene>
    <name evidence="7" type="ORF">F7725_017829</name>
</gene>
<evidence type="ECO:0000256" key="3">
    <source>
        <dbReference type="SAM" id="Coils"/>
    </source>
</evidence>
<dbReference type="SMART" id="SM00034">
    <property type="entry name" value="CLECT"/>
    <property type="match status" value="1"/>
</dbReference>
<feature type="transmembrane region" description="Helical" evidence="5">
    <location>
        <begin position="137"/>
        <end position="158"/>
    </location>
</feature>
<dbReference type="EMBL" id="JAAKFY010000021">
    <property type="protein sequence ID" value="KAF3839112.1"/>
    <property type="molecule type" value="Genomic_DNA"/>
</dbReference>
<evidence type="ECO:0000256" key="2">
    <source>
        <dbReference type="ARBA" id="ARBA00023157"/>
    </source>
</evidence>
<feature type="region of interest" description="Disordered" evidence="4">
    <location>
        <begin position="1"/>
        <end position="76"/>
    </location>
</feature>
<dbReference type="PANTHER" id="PTHR46746:SF9">
    <property type="entry name" value="CD209 ANTIGEN-LIKE PROTEIN C-LIKE"/>
    <property type="match status" value="1"/>
</dbReference>
<dbReference type="OrthoDB" id="6345871at2759"/>
<keyword evidence="3" id="KW-0175">Coiled coil</keyword>
<feature type="domain" description="C-type lectin" evidence="6">
    <location>
        <begin position="173"/>
        <end position="292"/>
    </location>
</feature>
<evidence type="ECO:0000256" key="1">
    <source>
        <dbReference type="ARBA" id="ARBA00022734"/>
    </source>
</evidence>
<name>A0A7J5XPW2_DISMA</name>
<dbReference type="Gene3D" id="3.10.100.10">
    <property type="entry name" value="Mannose-Binding Protein A, subunit A"/>
    <property type="match status" value="1"/>
</dbReference>
<organism evidence="7 8">
    <name type="scientific">Dissostichus mawsoni</name>
    <name type="common">Antarctic cod</name>
    <dbReference type="NCBI Taxonomy" id="36200"/>
    <lineage>
        <taxon>Eukaryota</taxon>
        <taxon>Metazoa</taxon>
        <taxon>Chordata</taxon>
        <taxon>Craniata</taxon>
        <taxon>Vertebrata</taxon>
        <taxon>Euteleostomi</taxon>
        <taxon>Actinopterygii</taxon>
        <taxon>Neopterygii</taxon>
        <taxon>Teleostei</taxon>
        <taxon>Neoteleostei</taxon>
        <taxon>Acanthomorphata</taxon>
        <taxon>Eupercaria</taxon>
        <taxon>Perciformes</taxon>
        <taxon>Notothenioidei</taxon>
        <taxon>Nototheniidae</taxon>
        <taxon>Dissostichus</taxon>
    </lineage>
</organism>
<dbReference type="Pfam" id="PF00059">
    <property type="entry name" value="Lectin_C"/>
    <property type="match status" value="1"/>
</dbReference>
<evidence type="ECO:0000313" key="7">
    <source>
        <dbReference type="EMBL" id="KAF3839112.1"/>
    </source>
</evidence>
<keyword evidence="2" id="KW-1015">Disulfide bond</keyword>
<feature type="coiled-coil region" evidence="3">
    <location>
        <begin position="83"/>
        <end position="117"/>
    </location>
</feature>
<accession>A0A7J5XPW2</accession>
<dbReference type="GO" id="GO:0030246">
    <property type="term" value="F:carbohydrate binding"/>
    <property type="evidence" value="ECO:0007669"/>
    <property type="project" value="UniProtKB-KW"/>
</dbReference>
<proteinExistence type="predicted"/>
<protein>
    <recommendedName>
        <fullName evidence="6">C-type lectin domain-containing protein</fullName>
    </recommendedName>
</protein>
<feature type="compositionally biased region" description="Basic and acidic residues" evidence="4">
    <location>
        <begin position="50"/>
        <end position="59"/>
    </location>
</feature>
<dbReference type="InterPro" id="IPR016187">
    <property type="entry name" value="CTDL_fold"/>
</dbReference>
<dbReference type="InterPro" id="IPR016186">
    <property type="entry name" value="C-type_lectin-like/link_sf"/>
</dbReference>
<sequence>MDLPEEGSSRSRLKSVTSEQTLSNSLRSAAGLQTLVHDEQKNSAGNGGAVDKKRTRPEEITEEADYVNAPEGPVDKKATRPEVQELNKLNQELETQKNNLTQQIQNMETTRNELNISRAQWSIDSYCLGNTGMFRSYILVIITMFSYAVMMLIVWTQLFQIKVSTLSEGLPSCYAINNPPSPGWRTWEEAREDCKGKNSDLAVARNPAEKEAINEKSFGSEGFWIGLRVVNKKWKWVDGSDLTDSLYLNIMFCPQLLDRSSLTVDGHCAVFYKDSNTMVSVSCDKPQQWICQKKALSRKSQKKLTM</sequence>
<evidence type="ECO:0000256" key="4">
    <source>
        <dbReference type="SAM" id="MobiDB-lite"/>
    </source>
</evidence>
<evidence type="ECO:0000256" key="5">
    <source>
        <dbReference type="SAM" id="Phobius"/>
    </source>
</evidence>
<evidence type="ECO:0000313" key="8">
    <source>
        <dbReference type="Proteomes" id="UP000518266"/>
    </source>
</evidence>
<keyword evidence="5" id="KW-0812">Transmembrane</keyword>
<dbReference type="AlphaFoldDB" id="A0A7J5XPW2"/>